<organism evidence="1 2">
    <name type="scientific">Fusarium solani subsp. cucurbitae</name>
    <name type="common">Neocosmosporum cucurbitae</name>
    <dbReference type="NCBI Taxonomy" id="2747967"/>
    <lineage>
        <taxon>Eukaryota</taxon>
        <taxon>Fungi</taxon>
        <taxon>Dikarya</taxon>
        <taxon>Ascomycota</taxon>
        <taxon>Pezizomycotina</taxon>
        <taxon>Sordariomycetes</taxon>
        <taxon>Hypocreomycetidae</taxon>
        <taxon>Hypocreales</taxon>
        <taxon>Nectriaceae</taxon>
        <taxon>Fusarium</taxon>
        <taxon>Fusarium solani species complex</taxon>
    </lineage>
</organism>
<sequence>MASHHAMPSCLYAVLYRGRPSSNSYATIPRDQMSTASPYPLFLFPPVGKKKAEEDTQDKKANIAMTEDSIFPDISLPGGISTKATEYKELAHKGDKWESPIFSIGSANKSTDIPPGPKIQRKASPVSDLTPNGECHGQGQD</sequence>
<dbReference type="EMBL" id="CP090031">
    <property type="protein sequence ID" value="UPK91848.1"/>
    <property type="molecule type" value="Genomic_DNA"/>
</dbReference>
<evidence type="ECO:0000313" key="1">
    <source>
        <dbReference type="EMBL" id="UPK91848.1"/>
    </source>
</evidence>
<name>A0ACD3YVF4_FUSSC</name>
<proteinExistence type="predicted"/>
<reference evidence="1" key="1">
    <citation type="submission" date="2021-11" db="EMBL/GenBank/DDBJ databases">
        <title>Fusarium solani-melongenae Genome sequencing and assembly.</title>
        <authorList>
            <person name="Xie S."/>
            <person name="Huang L."/>
            <person name="Zhang X."/>
        </authorList>
    </citation>
    <scope>NUCLEOTIDE SEQUENCE</scope>
    <source>
        <strain evidence="1">CRI 24-3</strain>
    </source>
</reference>
<evidence type="ECO:0000313" key="2">
    <source>
        <dbReference type="Proteomes" id="UP000830768"/>
    </source>
</evidence>
<gene>
    <name evidence="1" type="ORF">LCI18_002783</name>
</gene>
<accession>A0ACD3YVF4</accession>
<protein>
    <submittedName>
        <fullName evidence="1">Uncharacterized protein</fullName>
    </submittedName>
</protein>
<dbReference type="Proteomes" id="UP000830768">
    <property type="component" value="Chromosome 2"/>
</dbReference>
<keyword evidence="2" id="KW-1185">Reference proteome</keyword>